<reference evidence="1" key="1">
    <citation type="submission" date="2023-06" db="EMBL/GenBank/DDBJ databases">
        <title>Genome-scale phylogeny and comparative genomics of the fungal order Sordariales.</title>
        <authorList>
            <consortium name="Lawrence Berkeley National Laboratory"/>
            <person name="Hensen N."/>
            <person name="Bonometti L."/>
            <person name="Westerberg I."/>
            <person name="Brannstrom I.O."/>
            <person name="Guillou S."/>
            <person name="Cros-Aarteil S."/>
            <person name="Calhoun S."/>
            <person name="Haridas S."/>
            <person name="Kuo A."/>
            <person name="Mondo S."/>
            <person name="Pangilinan J."/>
            <person name="Riley R."/>
            <person name="LaButti K."/>
            <person name="Andreopoulos B."/>
            <person name="Lipzen A."/>
            <person name="Chen C."/>
            <person name="Yanf M."/>
            <person name="Daum C."/>
            <person name="Ng V."/>
            <person name="Clum A."/>
            <person name="Steindorff A."/>
            <person name="Ohm R."/>
            <person name="Martin F."/>
            <person name="Silar P."/>
            <person name="Natvig D."/>
            <person name="Lalanne C."/>
            <person name="Gautier V."/>
            <person name="Ament-velasquez S.L."/>
            <person name="Kruys A."/>
            <person name="Hutchinson M.I."/>
            <person name="Powell A.J."/>
            <person name="Barry K."/>
            <person name="Miller A.N."/>
            <person name="Grigoriev I.V."/>
            <person name="Debuchy R."/>
            <person name="Gladieux P."/>
            <person name="Thoren M.H."/>
            <person name="Johannesson H."/>
        </authorList>
    </citation>
    <scope>NUCLEOTIDE SEQUENCE</scope>
    <source>
        <strain evidence="1">SMH3391-2</strain>
    </source>
</reference>
<dbReference type="AlphaFoldDB" id="A0AA39XLL4"/>
<evidence type="ECO:0000313" key="1">
    <source>
        <dbReference type="EMBL" id="KAK0636174.1"/>
    </source>
</evidence>
<name>A0AA39XLL4_9PEZI</name>
<comment type="caution">
    <text evidence="1">The sequence shown here is derived from an EMBL/GenBank/DDBJ whole genome shotgun (WGS) entry which is preliminary data.</text>
</comment>
<accession>A0AA39XLL4</accession>
<keyword evidence="2" id="KW-1185">Reference proteome</keyword>
<organism evidence="1 2">
    <name type="scientific">Bombardia bombarda</name>
    <dbReference type="NCBI Taxonomy" id="252184"/>
    <lineage>
        <taxon>Eukaryota</taxon>
        <taxon>Fungi</taxon>
        <taxon>Dikarya</taxon>
        <taxon>Ascomycota</taxon>
        <taxon>Pezizomycotina</taxon>
        <taxon>Sordariomycetes</taxon>
        <taxon>Sordariomycetidae</taxon>
        <taxon>Sordariales</taxon>
        <taxon>Lasiosphaeriaceae</taxon>
        <taxon>Bombardia</taxon>
    </lineage>
</organism>
<evidence type="ECO:0000313" key="2">
    <source>
        <dbReference type="Proteomes" id="UP001174934"/>
    </source>
</evidence>
<protein>
    <submittedName>
        <fullName evidence="1">Uncharacterized protein</fullName>
    </submittedName>
</protein>
<gene>
    <name evidence="1" type="ORF">B0T17DRAFT_518340</name>
</gene>
<dbReference type="EMBL" id="JAULSR010000001">
    <property type="protein sequence ID" value="KAK0636174.1"/>
    <property type="molecule type" value="Genomic_DNA"/>
</dbReference>
<sequence length="219" mass="22258">MYEHVSIIPIPSIAPPALYPLTEQERNCNKIKTEVEKSHNSNTIQPPLETRTIQPLEIPALHVVEDEHVQQLDVGHGAQLGADPGVVGPAQDLLHVGVVLVVVVDDLDDGAEGHGGGAAAVLDEDVGRFELVVAVACPVAKAGSLSSVSAIIIIISTIGGSVSEEAEGSGVVFPCLGVSGICWVGGGRVGVEVGAEDGSDVGDFLGVAEAVGGQNGVSL</sequence>
<dbReference type="Proteomes" id="UP001174934">
    <property type="component" value="Unassembled WGS sequence"/>
</dbReference>
<proteinExistence type="predicted"/>